<name>A0AAW4L378_9BACT</name>
<protein>
    <submittedName>
        <fullName evidence="5">RluA family pseudouridine synthase</fullName>
    </submittedName>
</protein>
<dbReference type="GO" id="GO:0009982">
    <property type="term" value="F:pseudouridine synthase activity"/>
    <property type="evidence" value="ECO:0007669"/>
    <property type="project" value="InterPro"/>
</dbReference>
<evidence type="ECO:0000256" key="1">
    <source>
        <dbReference type="ARBA" id="ARBA00010876"/>
    </source>
</evidence>
<accession>A0AAW4L378</accession>
<dbReference type="Proteomes" id="UP000811899">
    <property type="component" value="Unassembled WGS sequence"/>
</dbReference>
<dbReference type="CDD" id="cd00165">
    <property type="entry name" value="S4"/>
    <property type="match status" value="1"/>
</dbReference>
<dbReference type="Gene3D" id="3.30.2350.10">
    <property type="entry name" value="Pseudouridine synthase"/>
    <property type="match status" value="1"/>
</dbReference>
<dbReference type="RefSeq" id="WP_214170181.1">
    <property type="nucleotide sequence ID" value="NZ_JAHCVJ010000001.1"/>
</dbReference>
<dbReference type="GO" id="GO:0140098">
    <property type="term" value="F:catalytic activity, acting on RNA"/>
    <property type="evidence" value="ECO:0007669"/>
    <property type="project" value="UniProtKB-ARBA"/>
</dbReference>
<keyword evidence="3" id="KW-0694">RNA-binding</keyword>
<evidence type="ECO:0000313" key="5">
    <source>
        <dbReference type="EMBL" id="MBT0663443.1"/>
    </source>
</evidence>
<evidence type="ECO:0000313" key="6">
    <source>
        <dbReference type="Proteomes" id="UP000811899"/>
    </source>
</evidence>
<keyword evidence="6" id="KW-1185">Reference proteome</keyword>
<proteinExistence type="inferred from homology"/>
<dbReference type="InterPro" id="IPR050188">
    <property type="entry name" value="RluA_PseudoU_synthase"/>
</dbReference>
<dbReference type="GO" id="GO:0000455">
    <property type="term" value="P:enzyme-directed rRNA pseudouridine synthesis"/>
    <property type="evidence" value="ECO:0007669"/>
    <property type="project" value="TreeGrafter"/>
</dbReference>
<dbReference type="CDD" id="cd02869">
    <property type="entry name" value="PseudoU_synth_RluA_like"/>
    <property type="match status" value="1"/>
</dbReference>
<comment type="caution">
    <text evidence="5">The sequence shown here is derived from an EMBL/GenBank/DDBJ whole genome shotgun (WGS) entry which is preliminary data.</text>
</comment>
<keyword evidence="2" id="KW-0413">Isomerase</keyword>
<dbReference type="PROSITE" id="PS50889">
    <property type="entry name" value="S4"/>
    <property type="match status" value="1"/>
</dbReference>
<dbReference type="InterPro" id="IPR006145">
    <property type="entry name" value="PsdUridine_synth_RsuA/RluA"/>
</dbReference>
<dbReference type="AlphaFoldDB" id="A0AAW4L378"/>
<dbReference type="PANTHER" id="PTHR21600:SF44">
    <property type="entry name" value="RIBOSOMAL LARGE SUBUNIT PSEUDOURIDINE SYNTHASE D"/>
    <property type="match status" value="1"/>
</dbReference>
<sequence>MLEFRITEEDHCRPAGSWLRMRIPTATAGYINQLLKKGHVTVNGGTVSELRPLVAGDCVSLKESGRTRALLNAKLLAPEIDILYEDSLVLCINKPNGISMHAAAEAGETITERATTYLHARERAAHPHAAEPTFKLRPINRLDRGTSGGVFLAKSSTAAGIFGKLVMEGGLDKLYLALAAGNITGNGTIREPVEGKEALTRYSAIFSTSRCSLLALRPDTGRMHQIRIHLRHIGHPVMGDKRYGGPSLPAYQGFTLHSFRTGFTHPETGQATVIHAPLPQEFLSLVRSASQDSFSNILQQLQLLS</sequence>
<reference evidence="5 6" key="1">
    <citation type="submission" date="2021-05" db="EMBL/GenBank/DDBJ databases">
        <title>The draft genome of Geobacter pelophilus DSM 12255.</title>
        <authorList>
            <person name="Xu Z."/>
            <person name="Masuda Y."/>
            <person name="Itoh H."/>
            <person name="Senoo K."/>
        </authorList>
    </citation>
    <scope>NUCLEOTIDE SEQUENCE [LARGE SCALE GENOMIC DNA]</scope>
    <source>
        <strain evidence="5 6">DSM 12255</strain>
    </source>
</reference>
<evidence type="ECO:0000256" key="3">
    <source>
        <dbReference type="PROSITE-ProRule" id="PRU00182"/>
    </source>
</evidence>
<dbReference type="InterPro" id="IPR006224">
    <property type="entry name" value="PsdUridine_synth_RluA-like_CS"/>
</dbReference>
<dbReference type="InterPro" id="IPR020103">
    <property type="entry name" value="PsdUridine_synth_cat_dom_sf"/>
</dbReference>
<dbReference type="PROSITE" id="PS01129">
    <property type="entry name" value="PSI_RLU"/>
    <property type="match status" value="1"/>
</dbReference>
<gene>
    <name evidence="5" type="ORF">KI809_03930</name>
</gene>
<organism evidence="5 6">
    <name type="scientific">Geoanaerobacter pelophilus</name>
    <dbReference type="NCBI Taxonomy" id="60036"/>
    <lineage>
        <taxon>Bacteria</taxon>
        <taxon>Pseudomonadati</taxon>
        <taxon>Thermodesulfobacteriota</taxon>
        <taxon>Desulfuromonadia</taxon>
        <taxon>Geobacterales</taxon>
        <taxon>Geobacteraceae</taxon>
        <taxon>Geoanaerobacter</taxon>
    </lineage>
</organism>
<evidence type="ECO:0000259" key="4">
    <source>
        <dbReference type="Pfam" id="PF00849"/>
    </source>
</evidence>
<dbReference type="SUPFAM" id="SSF55174">
    <property type="entry name" value="Alpha-L RNA-binding motif"/>
    <property type="match status" value="1"/>
</dbReference>
<dbReference type="EMBL" id="JAHCVJ010000001">
    <property type="protein sequence ID" value="MBT0663443.1"/>
    <property type="molecule type" value="Genomic_DNA"/>
</dbReference>
<dbReference type="GO" id="GO:0003723">
    <property type="term" value="F:RNA binding"/>
    <property type="evidence" value="ECO:0007669"/>
    <property type="project" value="UniProtKB-KW"/>
</dbReference>
<dbReference type="SUPFAM" id="SSF55120">
    <property type="entry name" value="Pseudouridine synthase"/>
    <property type="match status" value="1"/>
</dbReference>
<comment type="similarity">
    <text evidence="1">Belongs to the pseudouridine synthase RluA family.</text>
</comment>
<dbReference type="PANTHER" id="PTHR21600">
    <property type="entry name" value="MITOCHONDRIAL RNA PSEUDOURIDINE SYNTHASE"/>
    <property type="match status" value="1"/>
</dbReference>
<evidence type="ECO:0000256" key="2">
    <source>
        <dbReference type="ARBA" id="ARBA00023235"/>
    </source>
</evidence>
<feature type="domain" description="Pseudouridine synthase RsuA/RluA-like" evidence="4">
    <location>
        <begin position="89"/>
        <end position="232"/>
    </location>
</feature>
<dbReference type="Pfam" id="PF00849">
    <property type="entry name" value="PseudoU_synth_2"/>
    <property type="match status" value="1"/>
</dbReference>